<keyword evidence="6 9" id="KW-0906">Nuclear pore complex</keyword>
<reference evidence="10 11" key="1">
    <citation type="journal article" date="2019" name="Sci. Rep.">
        <title>Orb-weaving spider Araneus ventricosus genome elucidates the spidroin gene catalogue.</title>
        <authorList>
            <person name="Kono N."/>
            <person name="Nakamura H."/>
            <person name="Ohtoshi R."/>
            <person name="Moran D.A.P."/>
            <person name="Shinohara A."/>
            <person name="Yoshida Y."/>
            <person name="Fujiwara M."/>
            <person name="Mori M."/>
            <person name="Tomita M."/>
            <person name="Arakawa K."/>
        </authorList>
    </citation>
    <scope>NUCLEOTIDE SEQUENCE [LARGE SCALE GENOMIC DNA]</scope>
</reference>
<dbReference type="GO" id="GO:0031965">
    <property type="term" value="C:nuclear membrane"/>
    <property type="evidence" value="ECO:0007669"/>
    <property type="project" value="UniProtKB-SubCell"/>
</dbReference>
<evidence type="ECO:0000256" key="5">
    <source>
        <dbReference type="ARBA" id="ARBA00023010"/>
    </source>
</evidence>
<evidence type="ECO:0000313" key="10">
    <source>
        <dbReference type="EMBL" id="GBM52469.1"/>
    </source>
</evidence>
<dbReference type="GO" id="GO:0000973">
    <property type="term" value="P:post-transcriptional tethering of RNA polymerase II gene DNA at nuclear periphery"/>
    <property type="evidence" value="ECO:0007669"/>
    <property type="project" value="TreeGrafter"/>
</dbReference>
<accession>A0A4Y2GID2</accession>
<name>A0A4Y2GID2_ARAVE</name>
<evidence type="ECO:0000256" key="3">
    <source>
        <dbReference type="ARBA" id="ARBA00022816"/>
    </source>
</evidence>
<evidence type="ECO:0000256" key="9">
    <source>
        <dbReference type="RuleBase" id="RU365072"/>
    </source>
</evidence>
<comment type="caution">
    <text evidence="10">The sequence shown here is derived from an EMBL/GenBank/DDBJ whole genome shotgun (WGS) entry which is preliminary data.</text>
</comment>
<proteinExistence type="inferred from homology"/>
<organism evidence="10 11">
    <name type="scientific">Araneus ventricosus</name>
    <name type="common">Orbweaver spider</name>
    <name type="synonym">Epeira ventricosa</name>
    <dbReference type="NCBI Taxonomy" id="182803"/>
    <lineage>
        <taxon>Eukaryota</taxon>
        <taxon>Metazoa</taxon>
        <taxon>Ecdysozoa</taxon>
        <taxon>Arthropoda</taxon>
        <taxon>Chelicerata</taxon>
        <taxon>Arachnida</taxon>
        <taxon>Araneae</taxon>
        <taxon>Araneomorphae</taxon>
        <taxon>Entelegynae</taxon>
        <taxon>Araneoidea</taxon>
        <taxon>Araneidae</taxon>
        <taxon>Araneus</taxon>
    </lineage>
</organism>
<keyword evidence="7 9" id="KW-0472">Membrane</keyword>
<dbReference type="InterPro" id="IPR007252">
    <property type="entry name" value="Nup84/Nup107"/>
</dbReference>
<dbReference type="Pfam" id="PF14223">
    <property type="entry name" value="Retrotran_gag_2"/>
    <property type="match status" value="1"/>
</dbReference>
<dbReference type="Gene3D" id="1.10.3450.20">
    <property type="match status" value="1"/>
</dbReference>
<evidence type="ECO:0000256" key="7">
    <source>
        <dbReference type="ARBA" id="ARBA00023136"/>
    </source>
</evidence>
<dbReference type="PANTHER" id="PTHR13003">
    <property type="entry name" value="NUP107-RELATED"/>
    <property type="match status" value="1"/>
</dbReference>
<dbReference type="GO" id="GO:0006406">
    <property type="term" value="P:mRNA export from nucleus"/>
    <property type="evidence" value="ECO:0007669"/>
    <property type="project" value="TreeGrafter"/>
</dbReference>
<dbReference type="GO" id="GO:0031080">
    <property type="term" value="C:nuclear pore outer ring"/>
    <property type="evidence" value="ECO:0007669"/>
    <property type="project" value="TreeGrafter"/>
</dbReference>
<dbReference type="Pfam" id="PF04121">
    <property type="entry name" value="Nup84_Nup100"/>
    <property type="match status" value="1"/>
</dbReference>
<evidence type="ECO:0000313" key="11">
    <source>
        <dbReference type="Proteomes" id="UP000499080"/>
    </source>
</evidence>
<dbReference type="AlphaFoldDB" id="A0A4Y2GID2"/>
<comment type="similarity">
    <text evidence="1 9">Belongs to the nucleoporin Nup84/Nup107 family.</text>
</comment>
<keyword evidence="4" id="KW-0653">Protein transport</keyword>
<sequence length="636" mass="73687">MFIKKNVLYNCPDLSIYFWKLFCRDSYLHILTQNTPQRSAVKSSFIQKCISFGSAKKGLSFEDSTTDGMFPTSEDPSMSLFMQENESISEMSEMYESNFTGQDSRINASKGEFDTTVVLDMDSGSHVIDAMYQDFLSFFQSYSGEQEAFDLLLNYEELCCNNFATVSKLLLKINSTDMNFIKISSKLSSLQMERDTWRLLRILFRDRLEAEFEDEGDMLMATVDKMTDKQIVDNLYQRNAYIRQCQLIVDCLEKNAEEDFQFTSFDKFQYFTDKCMALEHSLNELITSHFNRNHIGMREMDPDAAFRSNSYPIHEADKENESRLFKFMFICIRAGKLDEAQQLAERFGEAWLAAALEGWRLFHDPNYESDPMEGEELYEIEGNKYRDLWKAACWEASQAPVVPIYEQAVYGSLCANLKAVLPVCKEWSDYLWAYVRTSLDKLIEQEIRNLTQQDRSLEELPVEYWDKVLDLEEIFQELAASNSQEVRSDSKFPYHVIQKYVILDDTGAHDDNTKYCVEPFNGKNFALYKRRVEAVFAAKELEKYLKTEADETKATEVKDAKKAYALLLTLLDDTILATMATESSACQVWTTLKQKYLKVSAVSQILVCKKLATLKKHRDCSMQQHINELLAIVNEL</sequence>
<comment type="function">
    <text evidence="9">Functions as a component of the nuclear pore complex (NPC).</text>
</comment>
<evidence type="ECO:0000256" key="1">
    <source>
        <dbReference type="ARBA" id="ARBA00009510"/>
    </source>
</evidence>
<dbReference type="GO" id="GO:0017056">
    <property type="term" value="F:structural constituent of nuclear pore"/>
    <property type="evidence" value="ECO:0007669"/>
    <property type="project" value="UniProtKB-UniRule"/>
</dbReference>
<keyword evidence="5 9" id="KW-0811">Translocation</keyword>
<keyword evidence="2 9" id="KW-0813">Transport</keyword>
<dbReference type="FunFam" id="1.10.3450.20:FF:000001">
    <property type="entry name" value="Nuclear pore complex protein"/>
    <property type="match status" value="1"/>
</dbReference>
<comment type="subunit">
    <text evidence="9">Part of the nuclear pore complex (NPC).</text>
</comment>
<dbReference type="Proteomes" id="UP000499080">
    <property type="component" value="Unassembled WGS sequence"/>
</dbReference>
<dbReference type="EMBL" id="BGPR01001379">
    <property type="protein sequence ID" value="GBM52469.1"/>
    <property type="molecule type" value="Genomic_DNA"/>
</dbReference>
<comment type="subcellular location">
    <subcellularLocation>
        <location evidence="9">Nucleus</location>
        <location evidence="9">Nuclear pore complex</location>
    </subcellularLocation>
    <subcellularLocation>
        <location evidence="9">Nucleus membrane</location>
    </subcellularLocation>
</comment>
<dbReference type="GO" id="GO:0006606">
    <property type="term" value="P:protein import into nucleus"/>
    <property type="evidence" value="ECO:0007669"/>
    <property type="project" value="TreeGrafter"/>
</dbReference>
<protein>
    <recommendedName>
        <fullName evidence="9">Nuclear pore complex protein</fullName>
    </recommendedName>
</protein>
<keyword evidence="11" id="KW-1185">Reference proteome</keyword>
<gene>
    <name evidence="10" type="primary">Nup107</name>
    <name evidence="10" type="ORF">AVEN_36320_1</name>
</gene>
<evidence type="ECO:0000256" key="8">
    <source>
        <dbReference type="ARBA" id="ARBA00023242"/>
    </source>
</evidence>
<evidence type="ECO:0000256" key="6">
    <source>
        <dbReference type="ARBA" id="ARBA00023132"/>
    </source>
</evidence>
<dbReference type="OrthoDB" id="3098at2759"/>
<evidence type="ECO:0000256" key="2">
    <source>
        <dbReference type="ARBA" id="ARBA00022448"/>
    </source>
</evidence>
<dbReference type="PANTHER" id="PTHR13003:SF2">
    <property type="entry name" value="NUCLEAR PORE COMPLEX PROTEIN NUP107"/>
    <property type="match status" value="1"/>
</dbReference>
<keyword evidence="3" id="KW-0509">mRNA transport</keyword>
<evidence type="ECO:0000256" key="4">
    <source>
        <dbReference type="ARBA" id="ARBA00022927"/>
    </source>
</evidence>
<keyword evidence="8 9" id="KW-0539">Nucleus</keyword>